<dbReference type="EMBL" id="JASPKZ010005686">
    <property type="protein sequence ID" value="KAJ9588333.1"/>
    <property type="molecule type" value="Genomic_DNA"/>
</dbReference>
<sequence>TIPNPVPTKTWYFSADFTRRKSITRLPWGYSILKKSINFCYRTNRKFKKCEKKEKFL</sequence>
<comment type="caution">
    <text evidence="1">The sequence shown here is derived from an EMBL/GenBank/DDBJ whole genome shotgun (WGS) entry which is preliminary data.</text>
</comment>
<dbReference type="AlphaFoldDB" id="A0AAD7ZX59"/>
<proteinExistence type="predicted"/>
<accession>A0AAD7ZX59</accession>
<reference evidence="1" key="2">
    <citation type="submission" date="2023-05" db="EMBL/GenBank/DDBJ databases">
        <authorList>
            <person name="Fouks B."/>
        </authorList>
    </citation>
    <scope>NUCLEOTIDE SEQUENCE</scope>
    <source>
        <strain evidence="1">Stay&amp;Tobe</strain>
        <tissue evidence="1">Testes</tissue>
    </source>
</reference>
<gene>
    <name evidence="1" type="ORF">L9F63_018259</name>
</gene>
<keyword evidence="2" id="KW-1185">Reference proteome</keyword>
<dbReference type="Proteomes" id="UP001233999">
    <property type="component" value="Unassembled WGS sequence"/>
</dbReference>
<feature type="non-terminal residue" evidence="1">
    <location>
        <position position="57"/>
    </location>
</feature>
<organism evidence="1 2">
    <name type="scientific">Diploptera punctata</name>
    <name type="common">Pacific beetle cockroach</name>
    <dbReference type="NCBI Taxonomy" id="6984"/>
    <lineage>
        <taxon>Eukaryota</taxon>
        <taxon>Metazoa</taxon>
        <taxon>Ecdysozoa</taxon>
        <taxon>Arthropoda</taxon>
        <taxon>Hexapoda</taxon>
        <taxon>Insecta</taxon>
        <taxon>Pterygota</taxon>
        <taxon>Neoptera</taxon>
        <taxon>Polyneoptera</taxon>
        <taxon>Dictyoptera</taxon>
        <taxon>Blattodea</taxon>
        <taxon>Blaberoidea</taxon>
        <taxon>Blaberidae</taxon>
        <taxon>Diplopterinae</taxon>
        <taxon>Diploptera</taxon>
    </lineage>
</organism>
<feature type="non-terminal residue" evidence="1">
    <location>
        <position position="1"/>
    </location>
</feature>
<reference evidence="1" key="1">
    <citation type="journal article" date="2023" name="IScience">
        <title>Live-bearing cockroach genome reveals convergent evolutionary mechanisms linked to viviparity in insects and beyond.</title>
        <authorList>
            <person name="Fouks B."/>
            <person name="Harrison M.C."/>
            <person name="Mikhailova A.A."/>
            <person name="Marchal E."/>
            <person name="English S."/>
            <person name="Carruthers M."/>
            <person name="Jennings E.C."/>
            <person name="Chiamaka E.L."/>
            <person name="Frigard R.A."/>
            <person name="Pippel M."/>
            <person name="Attardo G.M."/>
            <person name="Benoit J.B."/>
            <person name="Bornberg-Bauer E."/>
            <person name="Tobe S.S."/>
        </authorList>
    </citation>
    <scope>NUCLEOTIDE SEQUENCE</scope>
    <source>
        <strain evidence="1">Stay&amp;Tobe</strain>
    </source>
</reference>
<evidence type="ECO:0000313" key="1">
    <source>
        <dbReference type="EMBL" id="KAJ9588333.1"/>
    </source>
</evidence>
<evidence type="ECO:0000313" key="2">
    <source>
        <dbReference type="Proteomes" id="UP001233999"/>
    </source>
</evidence>
<name>A0AAD7ZX59_DIPPU</name>
<protein>
    <submittedName>
        <fullName evidence="1">Uncharacterized protein</fullName>
    </submittedName>
</protein>